<dbReference type="InterPro" id="IPR002397">
    <property type="entry name" value="Cyt_P450_B"/>
</dbReference>
<dbReference type="PROSITE" id="PS00086">
    <property type="entry name" value="CYTOCHROME_P450"/>
    <property type="match status" value="1"/>
</dbReference>
<keyword evidence="4 7" id="KW-0560">Oxidoreductase</keyword>
<dbReference type="PRINTS" id="PR00385">
    <property type="entry name" value="P450"/>
</dbReference>
<comment type="similarity">
    <text evidence="1 7">Belongs to the cytochrome P450 family.</text>
</comment>
<keyword evidence="6 7" id="KW-0503">Monooxygenase</keyword>
<reference evidence="9 10" key="1">
    <citation type="submission" date="2018-01" db="EMBL/GenBank/DDBJ databases">
        <title>Complete genome sequence of Streptomyces lunaelactis MM109T, a Ferroverdin A producer isolated from cave moonmilk deposits.</title>
        <authorList>
            <person name="Naome A."/>
            <person name="Martinet L."/>
            <person name="Maciejewska M."/>
            <person name="Anderssen S."/>
            <person name="Adam D."/>
            <person name="Tenconi E."/>
            <person name="Deflandre B."/>
            <person name="Arguelles-Arias A."/>
            <person name="Calusinska M."/>
            <person name="Copieters W."/>
            <person name="Karim L."/>
            <person name="Hanikenne M."/>
            <person name="Baurain D."/>
            <person name="van Wezel G."/>
            <person name="Smargiasso N."/>
            <person name="de Pauw E."/>
            <person name="Delfosse P."/>
            <person name="Rigali S."/>
        </authorList>
    </citation>
    <scope>NUCLEOTIDE SEQUENCE [LARGE SCALE GENOMIC DNA]</scope>
    <source>
        <strain evidence="9 10">MM109</strain>
    </source>
</reference>
<dbReference type="Pfam" id="PF00067">
    <property type="entry name" value="p450"/>
    <property type="match status" value="1"/>
</dbReference>
<evidence type="ECO:0000256" key="7">
    <source>
        <dbReference type="RuleBase" id="RU000461"/>
    </source>
</evidence>
<dbReference type="InterPro" id="IPR036396">
    <property type="entry name" value="Cyt_P450_sf"/>
</dbReference>
<evidence type="ECO:0000313" key="9">
    <source>
        <dbReference type="EMBL" id="AVZ76377.1"/>
    </source>
</evidence>
<dbReference type="InterPro" id="IPR017972">
    <property type="entry name" value="Cyt_P450_CS"/>
</dbReference>
<dbReference type="GO" id="GO:0020037">
    <property type="term" value="F:heme binding"/>
    <property type="evidence" value="ECO:0007669"/>
    <property type="project" value="InterPro"/>
</dbReference>
<keyword evidence="10" id="KW-1185">Reference proteome</keyword>
<dbReference type="InterPro" id="IPR001128">
    <property type="entry name" value="Cyt_P450"/>
</dbReference>
<evidence type="ECO:0000256" key="3">
    <source>
        <dbReference type="ARBA" id="ARBA00022723"/>
    </source>
</evidence>
<evidence type="ECO:0000256" key="6">
    <source>
        <dbReference type="ARBA" id="ARBA00023033"/>
    </source>
</evidence>
<evidence type="ECO:0000313" key="10">
    <source>
        <dbReference type="Proteomes" id="UP000244201"/>
    </source>
</evidence>
<dbReference type="EMBL" id="CP026304">
    <property type="protein sequence ID" value="AVZ76377.1"/>
    <property type="molecule type" value="Genomic_DNA"/>
</dbReference>
<dbReference type="PANTHER" id="PTHR46696">
    <property type="entry name" value="P450, PUTATIVE (EUROFUNG)-RELATED"/>
    <property type="match status" value="1"/>
</dbReference>
<gene>
    <name evidence="9" type="ORF">SLUN_33410</name>
</gene>
<accession>A0A2R4TBA2</accession>
<name>A0A2R4TBA2_9ACTN</name>
<dbReference type="Gene3D" id="1.10.630.10">
    <property type="entry name" value="Cytochrome P450"/>
    <property type="match status" value="1"/>
</dbReference>
<dbReference type="GeneID" id="55660149"/>
<evidence type="ECO:0000256" key="8">
    <source>
        <dbReference type="SAM" id="MobiDB-lite"/>
    </source>
</evidence>
<evidence type="ECO:0000256" key="5">
    <source>
        <dbReference type="ARBA" id="ARBA00023004"/>
    </source>
</evidence>
<keyword evidence="5 7" id="KW-0408">Iron</keyword>
<feature type="region of interest" description="Disordered" evidence="8">
    <location>
        <begin position="1"/>
        <end position="21"/>
    </location>
</feature>
<dbReference type="PANTHER" id="PTHR46696:SF6">
    <property type="entry name" value="P450, PUTATIVE (EUROFUNG)-RELATED"/>
    <property type="match status" value="1"/>
</dbReference>
<dbReference type="SUPFAM" id="SSF48264">
    <property type="entry name" value="Cytochrome P450"/>
    <property type="match status" value="1"/>
</dbReference>
<dbReference type="RefSeq" id="WP_108153664.1">
    <property type="nucleotide sequence ID" value="NZ_CP026304.1"/>
</dbReference>
<dbReference type="KEGG" id="slk:SLUN_33410"/>
<dbReference type="Proteomes" id="UP000244201">
    <property type="component" value="Chromosome"/>
</dbReference>
<evidence type="ECO:0000256" key="1">
    <source>
        <dbReference type="ARBA" id="ARBA00010617"/>
    </source>
</evidence>
<dbReference type="PRINTS" id="PR00359">
    <property type="entry name" value="BP450"/>
</dbReference>
<dbReference type="GO" id="GO:0004497">
    <property type="term" value="F:monooxygenase activity"/>
    <property type="evidence" value="ECO:0007669"/>
    <property type="project" value="UniProtKB-KW"/>
</dbReference>
<proteinExistence type="inferred from homology"/>
<evidence type="ECO:0000256" key="4">
    <source>
        <dbReference type="ARBA" id="ARBA00023002"/>
    </source>
</evidence>
<dbReference type="GO" id="GO:0005506">
    <property type="term" value="F:iron ion binding"/>
    <property type="evidence" value="ECO:0007669"/>
    <property type="project" value="InterPro"/>
</dbReference>
<sequence length="399" mass="43449">MPQESTVRSYPPARRSATELPEEYARLRSDAPVTDVVMPSGDGAYLFSRYDDVRNVLSDPRCSRAATVLPESPRLTAVPFDAGGLFTMDPPEHTRLRSLVSSAFTARRVDMLRPRIQELADELLERMAERGGPVDFNDAFAFPYPVAVICELLGVPFADRELFRGWSDAILSLTAHTPEQMLERKLALVAYLQQLVADKRQKPGDDLLSALVQVRDEDGPLTEHELITMAMTLLIAGHETTVGVLGTSVFTLLRHTGGLGVVPASPEPLATLVEELLRVNPIGDGGPLRVTTAEIELAGTVVPTGSAVIGAICSANRDESRFADADRFDPGRRGAPHLAFGHGPHYCLGAPLARAELQIALSSLARRFPSLRLAVPVEEVRMHTGLLVNRLESLPVNWS</sequence>
<dbReference type="OrthoDB" id="3218463at2"/>
<protein>
    <submittedName>
        <fullName evidence="9">Cytochrome P450</fullName>
    </submittedName>
</protein>
<dbReference type="FunFam" id="1.10.630.10:FF:000018">
    <property type="entry name" value="Cytochrome P450 monooxygenase"/>
    <property type="match status" value="1"/>
</dbReference>
<dbReference type="AlphaFoldDB" id="A0A2R4TBA2"/>
<evidence type="ECO:0000256" key="2">
    <source>
        <dbReference type="ARBA" id="ARBA00022617"/>
    </source>
</evidence>
<keyword evidence="3 7" id="KW-0479">Metal-binding</keyword>
<organism evidence="9 10">
    <name type="scientific">Streptomyces lunaelactis</name>
    <dbReference type="NCBI Taxonomy" id="1535768"/>
    <lineage>
        <taxon>Bacteria</taxon>
        <taxon>Bacillati</taxon>
        <taxon>Actinomycetota</taxon>
        <taxon>Actinomycetes</taxon>
        <taxon>Kitasatosporales</taxon>
        <taxon>Streptomycetaceae</taxon>
        <taxon>Streptomyces</taxon>
    </lineage>
</organism>
<dbReference type="GO" id="GO:0016705">
    <property type="term" value="F:oxidoreductase activity, acting on paired donors, with incorporation or reduction of molecular oxygen"/>
    <property type="evidence" value="ECO:0007669"/>
    <property type="project" value="InterPro"/>
</dbReference>
<keyword evidence="2 7" id="KW-0349">Heme</keyword>
<dbReference type="CDD" id="cd11031">
    <property type="entry name" value="Cyp158A-like"/>
    <property type="match status" value="1"/>
</dbReference>